<reference evidence="1 2" key="1">
    <citation type="submission" date="2019-02" db="EMBL/GenBank/DDBJ databases">
        <title>Deep-cultivation of Planctomycetes and their phenomic and genomic characterization uncovers novel biology.</title>
        <authorList>
            <person name="Wiegand S."/>
            <person name="Jogler M."/>
            <person name="Boedeker C."/>
            <person name="Pinto D."/>
            <person name="Vollmers J."/>
            <person name="Rivas-Marin E."/>
            <person name="Kohn T."/>
            <person name="Peeters S.H."/>
            <person name="Heuer A."/>
            <person name="Rast P."/>
            <person name="Oberbeckmann S."/>
            <person name="Bunk B."/>
            <person name="Jeske O."/>
            <person name="Meyerdierks A."/>
            <person name="Storesund J.E."/>
            <person name="Kallscheuer N."/>
            <person name="Luecker S."/>
            <person name="Lage O.M."/>
            <person name="Pohl T."/>
            <person name="Merkel B.J."/>
            <person name="Hornburger P."/>
            <person name="Mueller R.-W."/>
            <person name="Bruemmer F."/>
            <person name="Labrenz M."/>
            <person name="Spormann A.M."/>
            <person name="Op den Camp H."/>
            <person name="Overmann J."/>
            <person name="Amann R."/>
            <person name="Jetten M.S.M."/>
            <person name="Mascher T."/>
            <person name="Medema M.H."/>
            <person name="Devos D.P."/>
            <person name="Kaster A.-K."/>
            <person name="Ovreas L."/>
            <person name="Rohde M."/>
            <person name="Galperin M.Y."/>
            <person name="Jogler C."/>
        </authorList>
    </citation>
    <scope>NUCLEOTIDE SEQUENCE [LARGE SCALE GENOMIC DNA]</scope>
    <source>
        <strain evidence="1 2">Mal33</strain>
    </source>
</reference>
<evidence type="ECO:0000313" key="1">
    <source>
        <dbReference type="EMBL" id="QDV56399.1"/>
    </source>
</evidence>
<proteinExistence type="predicted"/>
<dbReference type="AlphaFoldDB" id="A0A518ITI1"/>
<gene>
    <name evidence="1" type="ORF">Mal33_23890</name>
</gene>
<evidence type="ECO:0000313" key="2">
    <source>
        <dbReference type="Proteomes" id="UP000316770"/>
    </source>
</evidence>
<dbReference type="RefSeq" id="WP_145284791.1">
    <property type="nucleotide sequence ID" value="NZ_CP036318.1"/>
</dbReference>
<keyword evidence="2" id="KW-1185">Reference proteome</keyword>
<dbReference type="Proteomes" id="UP000316770">
    <property type="component" value="Chromosome"/>
</dbReference>
<name>A0A518ITI1_9BACT</name>
<protein>
    <submittedName>
        <fullName evidence="1">Uncharacterized protein</fullName>
    </submittedName>
</protein>
<dbReference type="EMBL" id="CP036318">
    <property type="protein sequence ID" value="QDV56399.1"/>
    <property type="molecule type" value="Genomic_DNA"/>
</dbReference>
<organism evidence="1 2">
    <name type="scientific">Rosistilla oblonga</name>
    <dbReference type="NCBI Taxonomy" id="2527990"/>
    <lineage>
        <taxon>Bacteria</taxon>
        <taxon>Pseudomonadati</taxon>
        <taxon>Planctomycetota</taxon>
        <taxon>Planctomycetia</taxon>
        <taxon>Pirellulales</taxon>
        <taxon>Pirellulaceae</taxon>
        <taxon>Rosistilla</taxon>
    </lineage>
</organism>
<sequence length="157" mass="17607">MSTVLRLQLQNNRIARLTESDWAKAPSPAPMPKPVQPKPHWIKGQDFADQLACFAMLLDISKRQPEEDAKRTILAALESILLLWWRVETRRPNVSPLPENCPKKLYDHGCIRLAELHDLQVAFKPAATAAHLFQVADSCGKTMTVQFQDLLDGGAAQ</sequence>
<accession>A0A518ITI1</accession>